<dbReference type="AlphaFoldDB" id="A0A6M9PVX0"/>
<dbReference type="Proteomes" id="UP000501090">
    <property type="component" value="Chromosome"/>
</dbReference>
<keyword evidence="2" id="KW-1185">Reference proteome</keyword>
<evidence type="ECO:0000313" key="2">
    <source>
        <dbReference type="Proteomes" id="UP000501090"/>
    </source>
</evidence>
<dbReference type="Gene3D" id="1.10.620.20">
    <property type="entry name" value="Ribonucleotide Reductase, subunit A"/>
    <property type="match status" value="1"/>
</dbReference>
<proteinExistence type="predicted"/>
<dbReference type="KEGG" id="pard:DN92_03130"/>
<dbReference type="InterPro" id="IPR012348">
    <property type="entry name" value="RNR-like"/>
</dbReference>
<organism evidence="1 2">
    <name type="scientific">Polynucleobacter arcticus</name>
    <dbReference type="NCBI Taxonomy" id="1743165"/>
    <lineage>
        <taxon>Bacteria</taxon>
        <taxon>Pseudomonadati</taxon>
        <taxon>Pseudomonadota</taxon>
        <taxon>Betaproteobacteria</taxon>
        <taxon>Burkholderiales</taxon>
        <taxon>Burkholderiaceae</taxon>
        <taxon>Polynucleobacter</taxon>
    </lineage>
</organism>
<reference evidence="1 2" key="1">
    <citation type="submission" date="2018-04" db="EMBL/GenBank/DDBJ databases">
        <title>Polynucleobacter sp. UK-Long2-W17 genome.</title>
        <authorList>
            <person name="Hahn M.W."/>
        </authorList>
    </citation>
    <scope>NUCLEOTIDE SEQUENCE [LARGE SCALE GENOMIC DNA]</scope>
    <source>
        <strain evidence="1 2">UK-Long2-W17</strain>
    </source>
</reference>
<dbReference type="GO" id="GO:0016491">
    <property type="term" value="F:oxidoreductase activity"/>
    <property type="evidence" value="ECO:0007669"/>
    <property type="project" value="InterPro"/>
</dbReference>
<dbReference type="RefSeq" id="WP_173959882.1">
    <property type="nucleotide sequence ID" value="NZ_CBCSCC010000017.1"/>
</dbReference>
<name>A0A6M9PVX0_9BURK</name>
<gene>
    <name evidence="1" type="ORF">DN92_03130</name>
</gene>
<accession>A0A6M9PVX0</accession>
<evidence type="ECO:0000313" key="1">
    <source>
        <dbReference type="EMBL" id="QKM60113.1"/>
    </source>
</evidence>
<sequence>MQTLSDLDSFSKKYLLDWEQKSTVRTGKRSRLDKAMISNIEFPYTIKQFLQYPEVKALTQAELQPFYLQSLCNILYGVTQFEVNFVTDQCGKLANTDLGIELSSSIKQVAIAIGTDEMYHAFAARELLSDIEELTGVMPVVPQKTKPELPKDTLVSSNEQAKARLTPVEYFKNAVPEKLQRIAETTLLCILENAVVDDLLEMAKDFDDANPVAVYNREHIHDEGRHKVFFQRLLKYIWGAISEEDRIALGKAIAGYYEQYFQLLSYDELVQITSKNLQKLTLSEDVIQSIAPQVAKSFAKQALHEKDFIQNPMRLMAFAGISDHPPTRELFLKIGLLAPSLETA</sequence>
<dbReference type="EMBL" id="CP028940">
    <property type="protein sequence ID" value="QKM60113.1"/>
    <property type="molecule type" value="Genomic_DNA"/>
</dbReference>
<protein>
    <recommendedName>
        <fullName evidence="3">p-aminobenzoate N-oxygenase AurF</fullName>
    </recommendedName>
</protein>
<evidence type="ECO:0008006" key="3">
    <source>
        <dbReference type="Google" id="ProtNLM"/>
    </source>
</evidence>